<dbReference type="PANTHER" id="PTHR46336:SF20">
    <property type="entry name" value="BTB DOMAIN-CONTAINING PROTEIN"/>
    <property type="match status" value="1"/>
</dbReference>
<dbReference type="SUPFAM" id="SSF54695">
    <property type="entry name" value="POZ domain"/>
    <property type="match status" value="2"/>
</dbReference>
<evidence type="ECO:0000259" key="4">
    <source>
        <dbReference type="PROSITE" id="PS50097"/>
    </source>
</evidence>
<dbReference type="Gene3D" id="1.25.40.420">
    <property type="match status" value="2"/>
</dbReference>
<evidence type="ECO:0000256" key="1">
    <source>
        <dbReference type="ARBA" id="ARBA00002668"/>
    </source>
</evidence>
<dbReference type="Gene3D" id="3.30.710.10">
    <property type="entry name" value="Potassium Channel Kv1.1, Chain A"/>
    <property type="match status" value="2"/>
</dbReference>
<protein>
    <recommendedName>
        <fullName evidence="4">BTB domain-containing protein</fullName>
    </recommendedName>
</protein>
<dbReference type="AlphaFoldDB" id="A0A8S9RDA7"/>
<dbReference type="EMBL" id="QGKX02000095">
    <property type="protein sequence ID" value="KAF3570770.1"/>
    <property type="molecule type" value="Genomic_DNA"/>
</dbReference>
<dbReference type="Pfam" id="PF00651">
    <property type="entry name" value="BTB"/>
    <property type="match status" value="1"/>
</dbReference>
<dbReference type="Proteomes" id="UP000712600">
    <property type="component" value="Unassembled WGS sequence"/>
</dbReference>
<dbReference type="PANTHER" id="PTHR46336">
    <property type="entry name" value="OS02G0260700 PROTEIN"/>
    <property type="match status" value="1"/>
</dbReference>
<dbReference type="CDD" id="cd00121">
    <property type="entry name" value="MATH"/>
    <property type="match status" value="1"/>
</dbReference>
<dbReference type="InterPro" id="IPR011705">
    <property type="entry name" value="BACK"/>
</dbReference>
<dbReference type="FunFam" id="3.30.710.10:FF:000106">
    <property type="entry name" value="BTB/POZ domain-containing protein POB1"/>
    <property type="match status" value="1"/>
</dbReference>
<feature type="domain" description="BTB" evidence="4">
    <location>
        <begin position="137"/>
        <end position="206"/>
    </location>
</feature>
<dbReference type="SMART" id="SM00875">
    <property type="entry name" value="BACK"/>
    <property type="match status" value="2"/>
</dbReference>
<keyword evidence="3" id="KW-0833">Ubl conjugation pathway</keyword>
<dbReference type="InterPro" id="IPR011333">
    <property type="entry name" value="SKP1/BTB/POZ_sf"/>
</dbReference>
<proteinExistence type="predicted"/>
<dbReference type="PROSITE" id="PS50097">
    <property type="entry name" value="BTB"/>
    <property type="match status" value="1"/>
</dbReference>
<sequence length="749" mass="84786">MELPELPGNEFGDMFVPPTHYLDSPSSSSEADFGFAFNDSNFSDRLLRIEIMGRGSNPDAEGYGSIADWARRRKRRREDTIKKESVTISDILAGAEERVLTNEQPDMDEGEAMIEEAFSGDDEDDVTSAPNWGFEWLDCFSVKRVRELHISSPILAAKSPFFYKLFSNGMMESGQRHVTLLINASEEDALMELLNFMYTNTVSVTTAPALLDLLMAADKFEVASCMSYCSRLLRDMPMTTESALLYLDLPPTVLVATPVQPLTDSAKKFLAARYKDFTKFQEEFMSLPLAGIEAVLSSDDLQVASEDAVYDLILKWARAQYPSLEERREILGSRLARSIRFSFMTCRKLKKVLTCSDFEHELASKLVLEALFFKAETPHKQQEDALMELLNFMYTNTVSVTTAPALLDLLMAADKFEVASCMSYCSRLLRDMPMTTESALLYLDLPPTVLVATPVQPLTDSAKKFLAARYKDFTKFQEEFMSLPLAGIEAVLSSDDLQVASEDAVYDLILKWARAQYPSLEERREILGSRLARSIRFSFMTCRKLKKVLTCSDFEHELASKLVLEALFFKAETPHKQRSLAAEESASVHRHLIERAYKYRPVKVLEFEFPMPQCVVYLDLKREECIGLFPSGRVYSQAFHIGGQGFFLSAHCNLDQQSSFYCFGLFLGMQEKGSVSFGVDYEFSARSNPSEEFISKYKGNYTFTGGKAVGYRNLFGIPWTSFVEEDNLYFINGILHLKAELTIRRSTDP</sequence>
<evidence type="ECO:0000313" key="5">
    <source>
        <dbReference type="EMBL" id="KAF3570770.1"/>
    </source>
</evidence>
<dbReference type="GO" id="GO:0010114">
    <property type="term" value="P:response to red light"/>
    <property type="evidence" value="ECO:0007669"/>
    <property type="project" value="TreeGrafter"/>
</dbReference>
<evidence type="ECO:0000313" key="6">
    <source>
        <dbReference type="Proteomes" id="UP000712600"/>
    </source>
</evidence>
<reference evidence="5" key="1">
    <citation type="submission" date="2019-12" db="EMBL/GenBank/DDBJ databases">
        <title>Genome sequencing and annotation of Brassica cretica.</title>
        <authorList>
            <person name="Studholme D.J."/>
            <person name="Sarris P."/>
        </authorList>
    </citation>
    <scope>NUCLEOTIDE SEQUENCE</scope>
    <source>
        <strain evidence="5">PFS-109/04</strain>
        <tissue evidence="5">Leaf</tissue>
    </source>
</reference>
<gene>
    <name evidence="5" type="ORF">F2Q69_00062384</name>
</gene>
<dbReference type="GO" id="GO:0005634">
    <property type="term" value="C:nucleus"/>
    <property type="evidence" value="ECO:0007669"/>
    <property type="project" value="TreeGrafter"/>
</dbReference>
<dbReference type="InterPro" id="IPR000210">
    <property type="entry name" value="BTB/POZ_dom"/>
</dbReference>
<comment type="pathway">
    <text evidence="2">Protein modification; protein ubiquitination.</text>
</comment>
<name>A0A8S9RDA7_BRACR</name>
<dbReference type="SUPFAM" id="SSF49599">
    <property type="entry name" value="TRAF domain-like"/>
    <property type="match status" value="1"/>
</dbReference>
<dbReference type="InterPro" id="IPR045890">
    <property type="entry name" value="POB1-like"/>
</dbReference>
<dbReference type="CDD" id="cd18186">
    <property type="entry name" value="BTB_POZ_ZBTB_KLHL-like"/>
    <property type="match status" value="1"/>
</dbReference>
<accession>A0A8S9RDA7</accession>
<comment type="function">
    <text evidence="1">May act as a substrate-specific adapter of an E3 ubiquitin-protein ligase complex (CUL3-RBX1-BTB) which mediates the ubiquitination and subsequent proteasomal degradation of target proteins.</text>
</comment>
<organism evidence="5 6">
    <name type="scientific">Brassica cretica</name>
    <name type="common">Mustard</name>
    <dbReference type="NCBI Taxonomy" id="69181"/>
    <lineage>
        <taxon>Eukaryota</taxon>
        <taxon>Viridiplantae</taxon>
        <taxon>Streptophyta</taxon>
        <taxon>Embryophyta</taxon>
        <taxon>Tracheophyta</taxon>
        <taxon>Spermatophyta</taxon>
        <taxon>Magnoliopsida</taxon>
        <taxon>eudicotyledons</taxon>
        <taxon>Gunneridae</taxon>
        <taxon>Pentapetalae</taxon>
        <taxon>rosids</taxon>
        <taxon>malvids</taxon>
        <taxon>Brassicales</taxon>
        <taxon>Brassicaceae</taxon>
        <taxon>Brassiceae</taxon>
        <taxon>Brassica</taxon>
    </lineage>
</organism>
<dbReference type="Pfam" id="PF07707">
    <property type="entry name" value="BACK"/>
    <property type="match status" value="2"/>
</dbReference>
<dbReference type="InterPro" id="IPR002083">
    <property type="entry name" value="MATH/TRAF_dom"/>
</dbReference>
<dbReference type="FunFam" id="1.25.40.420:FF:000008">
    <property type="entry name" value="BTB/POZ domain-containing protein POB1"/>
    <property type="match status" value="2"/>
</dbReference>
<evidence type="ECO:0000256" key="2">
    <source>
        <dbReference type="ARBA" id="ARBA00004906"/>
    </source>
</evidence>
<dbReference type="SMART" id="SM00225">
    <property type="entry name" value="BTB"/>
    <property type="match status" value="2"/>
</dbReference>
<evidence type="ECO:0000256" key="3">
    <source>
        <dbReference type="ARBA" id="ARBA00022786"/>
    </source>
</evidence>
<comment type="caution">
    <text evidence="5">The sequence shown here is derived from an EMBL/GenBank/DDBJ whole genome shotgun (WGS) entry which is preliminary data.</text>
</comment>